<dbReference type="SUPFAM" id="SSF52283">
    <property type="entry name" value="Formate/glycerate dehydrogenase catalytic domain-like"/>
    <property type="match status" value="1"/>
</dbReference>
<evidence type="ECO:0000313" key="5">
    <source>
        <dbReference type="Proteomes" id="UP000030151"/>
    </source>
</evidence>
<reference evidence="4 5" key="1">
    <citation type="submission" date="2014-02" db="EMBL/GenBank/DDBJ databases">
        <title>The genome sequence of the entomopathogenic fungus Metarhizium robertsii ARSEF 2575.</title>
        <authorList>
            <person name="Giuliano Garisto Donzelli B."/>
            <person name="Roe B.A."/>
            <person name="Macmil S.L."/>
            <person name="Krasnoff S.B."/>
            <person name="Gibson D.M."/>
        </authorList>
    </citation>
    <scope>NUCLEOTIDE SEQUENCE [LARGE SCALE GENOMIC DNA]</scope>
    <source>
        <strain evidence="4 5">ARSEF 2575</strain>
    </source>
</reference>
<dbReference type="InterPro" id="IPR006140">
    <property type="entry name" value="D-isomer_DH_NAD-bd"/>
</dbReference>
<dbReference type="CDD" id="cd12163">
    <property type="entry name" value="2-Hacid_dh_5"/>
    <property type="match status" value="1"/>
</dbReference>
<dbReference type="OrthoDB" id="298012at2759"/>
<comment type="caution">
    <text evidence="4">The sequence shown here is derived from an EMBL/GenBank/DDBJ whole genome shotgun (WGS) entry which is preliminary data.</text>
</comment>
<dbReference type="HOGENOM" id="CLU_019796_1_0_1"/>
<protein>
    <submittedName>
        <fullName evidence="4">D-isomer specific 2-hydroxyacid dehydrogenase</fullName>
    </submittedName>
</protein>
<dbReference type="GO" id="GO:0016491">
    <property type="term" value="F:oxidoreductase activity"/>
    <property type="evidence" value="ECO:0007669"/>
    <property type="project" value="UniProtKB-KW"/>
</dbReference>
<dbReference type="eggNOG" id="KOG0873">
    <property type="taxonomic scope" value="Eukaryota"/>
</dbReference>
<dbReference type="Pfam" id="PF02826">
    <property type="entry name" value="2-Hacid_dh_C"/>
    <property type="match status" value="2"/>
</dbReference>
<gene>
    <name evidence="4" type="ORF">X797_006378</name>
</gene>
<organism evidence="4 5">
    <name type="scientific">Metarhizium robertsii</name>
    <dbReference type="NCBI Taxonomy" id="568076"/>
    <lineage>
        <taxon>Eukaryota</taxon>
        <taxon>Fungi</taxon>
        <taxon>Dikarya</taxon>
        <taxon>Ascomycota</taxon>
        <taxon>Pezizomycotina</taxon>
        <taxon>Sordariomycetes</taxon>
        <taxon>Hypocreomycetidae</taxon>
        <taxon>Hypocreales</taxon>
        <taxon>Clavicipitaceae</taxon>
        <taxon>Metarhizium</taxon>
    </lineage>
</organism>
<evidence type="ECO:0000256" key="1">
    <source>
        <dbReference type="ARBA" id="ARBA00023002"/>
    </source>
</evidence>
<dbReference type="AlphaFoldDB" id="A0A014PQZ9"/>
<name>A0A014PQZ9_9HYPO</name>
<dbReference type="SUPFAM" id="SSF51735">
    <property type="entry name" value="NAD(P)-binding Rossmann-fold domains"/>
    <property type="match status" value="1"/>
</dbReference>
<keyword evidence="2" id="KW-0520">NAD</keyword>
<sequence>MRIHVDVNSTLQGHKLLLLCPWRVLPEHLDHLHKRFPDLAIESRRQSWNSALECDDNPEQLWKDVTILVTCSALPSAEQAPRLEYVQLLTAGADPVLRKPIFKQKTITFCTANGVHGPQLSEWVVVSYLALQHRFPTYWQQQSQGRWDKLEDVPDDSVGRRIGILGYGSIGRQTGRVAKALGMDVHVYTLHPRPTPESRRDKGYTPVGLGDPDGTLPSKWFSGSSTQELHNFLGSGLDLLVIATPLTEATRGLIAEAEFEILAKNKTFVSNIARGPVVNTDVLIRSLNNDSIRGAALDVTDPEPLPEGHPLWTAKNVIITPHVGGRSTGYSTRIMEILEMNLERLSKGRPLENVVSRKTGY</sequence>
<dbReference type="Proteomes" id="UP000030151">
    <property type="component" value="Unassembled WGS sequence"/>
</dbReference>
<dbReference type="InterPro" id="IPR036291">
    <property type="entry name" value="NAD(P)-bd_dom_sf"/>
</dbReference>
<evidence type="ECO:0000256" key="2">
    <source>
        <dbReference type="ARBA" id="ARBA00023027"/>
    </source>
</evidence>
<accession>A0A014PQZ9</accession>
<evidence type="ECO:0000259" key="3">
    <source>
        <dbReference type="Pfam" id="PF02826"/>
    </source>
</evidence>
<dbReference type="InterPro" id="IPR029752">
    <property type="entry name" value="D-isomer_DH_CS1"/>
</dbReference>
<dbReference type="eggNOG" id="KOG0069">
    <property type="taxonomic scope" value="Eukaryota"/>
</dbReference>
<dbReference type="GO" id="GO:0051287">
    <property type="term" value="F:NAD binding"/>
    <property type="evidence" value="ECO:0007669"/>
    <property type="project" value="InterPro"/>
</dbReference>
<dbReference type="EMBL" id="JELW01000013">
    <property type="protein sequence ID" value="EXV00318.1"/>
    <property type="molecule type" value="Genomic_DNA"/>
</dbReference>
<keyword evidence="1" id="KW-0560">Oxidoreductase</keyword>
<feature type="domain" description="D-isomer specific 2-hydroxyacid dehydrogenase NAD-binding" evidence="3">
    <location>
        <begin position="128"/>
        <end position="201"/>
    </location>
</feature>
<dbReference type="PANTHER" id="PTHR43333:SF1">
    <property type="entry name" value="D-ISOMER SPECIFIC 2-HYDROXYACID DEHYDROGENASE NAD-BINDING DOMAIN-CONTAINING PROTEIN"/>
    <property type="match status" value="1"/>
</dbReference>
<proteinExistence type="predicted"/>
<feature type="domain" description="D-isomer specific 2-hydroxyacid dehydrogenase NAD-binding" evidence="3">
    <location>
        <begin position="237"/>
        <end position="324"/>
    </location>
</feature>
<dbReference type="Gene3D" id="3.40.50.720">
    <property type="entry name" value="NAD(P)-binding Rossmann-like Domain"/>
    <property type="match status" value="2"/>
</dbReference>
<dbReference type="PROSITE" id="PS00065">
    <property type="entry name" value="D_2_HYDROXYACID_DH_1"/>
    <property type="match status" value="1"/>
</dbReference>
<evidence type="ECO:0000313" key="4">
    <source>
        <dbReference type="EMBL" id="EXV00318.1"/>
    </source>
</evidence>
<dbReference type="PANTHER" id="PTHR43333">
    <property type="entry name" value="2-HACID_DH_C DOMAIN-CONTAINING PROTEIN"/>
    <property type="match status" value="1"/>
</dbReference>